<comment type="caution">
    <text evidence="2">The sequence shown here is derived from an EMBL/GenBank/DDBJ whole genome shotgun (WGS) entry which is preliminary data.</text>
</comment>
<dbReference type="PANTHER" id="PTHR13800">
    <property type="entry name" value="TRANSIENT RECEPTOR POTENTIAL CATION CHANNEL, SUBFAMILY M, MEMBER 6"/>
    <property type="match status" value="1"/>
</dbReference>
<accession>A0A9D4HSF4</accession>
<name>A0A9D4HSF4_DREPO</name>
<evidence type="ECO:0000256" key="1">
    <source>
        <dbReference type="SAM" id="SignalP"/>
    </source>
</evidence>
<feature type="chain" id="PRO_5039468341" evidence="1">
    <location>
        <begin position="20"/>
        <end position="87"/>
    </location>
</feature>
<keyword evidence="3" id="KW-1185">Reference proteome</keyword>
<sequence length="87" mass="9909">MGLFLVVMIVILLAYGIAAQGLLYTERSPSWAIIKDVFYFPYWMIYGEIFFKSIGECDGGKYVTIFWRDCCHLLAKVCIMSGVTHLA</sequence>
<dbReference type="EMBL" id="JAIWYP010000011">
    <property type="protein sequence ID" value="KAH3733285.1"/>
    <property type="molecule type" value="Genomic_DNA"/>
</dbReference>
<gene>
    <name evidence="2" type="ORF">DPMN_039710</name>
</gene>
<proteinExistence type="predicted"/>
<dbReference type="GO" id="GO:0005261">
    <property type="term" value="F:monoatomic cation channel activity"/>
    <property type="evidence" value="ECO:0007669"/>
    <property type="project" value="TreeGrafter"/>
</dbReference>
<dbReference type="Proteomes" id="UP000828390">
    <property type="component" value="Unassembled WGS sequence"/>
</dbReference>
<dbReference type="GO" id="GO:0030001">
    <property type="term" value="P:metal ion transport"/>
    <property type="evidence" value="ECO:0007669"/>
    <property type="project" value="TreeGrafter"/>
</dbReference>
<reference evidence="2" key="2">
    <citation type="submission" date="2020-11" db="EMBL/GenBank/DDBJ databases">
        <authorList>
            <person name="McCartney M.A."/>
            <person name="Auch B."/>
            <person name="Kono T."/>
            <person name="Mallez S."/>
            <person name="Becker A."/>
            <person name="Gohl D.M."/>
            <person name="Silverstein K.A.T."/>
            <person name="Koren S."/>
            <person name="Bechman K.B."/>
            <person name="Herman A."/>
            <person name="Abrahante J.E."/>
            <person name="Garbe J."/>
        </authorList>
    </citation>
    <scope>NUCLEOTIDE SEQUENCE</scope>
    <source>
        <strain evidence="2">Duluth1</strain>
        <tissue evidence="2">Whole animal</tissue>
    </source>
</reference>
<dbReference type="AlphaFoldDB" id="A0A9D4HSF4"/>
<keyword evidence="1" id="KW-0732">Signal</keyword>
<dbReference type="GO" id="GO:0005886">
    <property type="term" value="C:plasma membrane"/>
    <property type="evidence" value="ECO:0007669"/>
    <property type="project" value="TreeGrafter"/>
</dbReference>
<organism evidence="2 3">
    <name type="scientific">Dreissena polymorpha</name>
    <name type="common">Zebra mussel</name>
    <name type="synonym">Mytilus polymorpha</name>
    <dbReference type="NCBI Taxonomy" id="45954"/>
    <lineage>
        <taxon>Eukaryota</taxon>
        <taxon>Metazoa</taxon>
        <taxon>Spiralia</taxon>
        <taxon>Lophotrochozoa</taxon>
        <taxon>Mollusca</taxon>
        <taxon>Bivalvia</taxon>
        <taxon>Autobranchia</taxon>
        <taxon>Heteroconchia</taxon>
        <taxon>Euheterodonta</taxon>
        <taxon>Imparidentia</taxon>
        <taxon>Neoheterodontei</taxon>
        <taxon>Myida</taxon>
        <taxon>Dreissenoidea</taxon>
        <taxon>Dreissenidae</taxon>
        <taxon>Dreissena</taxon>
    </lineage>
</organism>
<protein>
    <submittedName>
        <fullName evidence="2">Uncharacterized protein</fullName>
    </submittedName>
</protein>
<dbReference type="InterPro" id="IPR050927">
    <property type="entry name" value="TRPM"/>
</dbReference>
<reference evidence="2" key="1">
    <citation type="journal article" date="2019" name="bioRxiv">
        <title>The Genome of the Zebra Mussel, Dreissena polymorpha: A Resource for Invasive Species Research.</title>
        <authorList>
            <person name="McCartney M.A."/>
            <person name="Auch B."/>
            <person name="Kono T."/>
            <person name="Mallez S."/>
            <person name="Zhang Y."/>
            <person name="Obille A."/>
            <person name="Becker A."/>
            <person name="Abrahante J.E."/>
            <person name="Garbe J."/>
            <person name="Badalamenti J.P."/>
            <person name="Herman A."/>
            <person name="Mangelson H."/>
            <person name="Liachko I."/>
            <person name="Sullivan S."/>
            <person name="Sone E.D."/>
            <person name="Koren S."/>
            <person name="Silverstein K.A.T."/>
            <person name="Beckman K.B."/>
            <person name="Gohl D.M."/>
        </authorList>
    </citation>
    <scope>NUCLEOTIDE SEQUENCE</scope>
    <source>
        <strain evidence="2">Duluth1</strain>
        <tissue evidence="2">Whole animal</tissue>
    </source>
</reference>
<dbReference type="PANTHER" id="PTHR13800:SF1">
    <property type="entry name" value="TRANSIENT RECEPTOR POTENTIAL CATION CHANNEL TRPM"/>
    <property type="match status" value="1"/>
</dbReference>
<evidence type="ECO:0000313" key="2">
    <source>
        <dbReference type="EMBL" id="KAH3733285.1"/>
    </source>
</evidence>
<feature type="signal peptide" evidence="1">
    <location>
        <begin position="1"/>
        <end position="19"/>
    </location>
</feature>
<evidence type="ECO:0000313" key="3">
    <source>
        <dbReference type="Proteomes" id="UP000828390"/>
    </source>
</evidence>